<dbReference type="OrthoDB" id="9810880at2"/>
<evidence type="ECO:0000256" key="12">
    <source>
        <dbReference type="RuleBase" id="RU004253"/>
    </source>
</evidence>
<dbReference type="Proteomes" id="UP000324159">
    <property type="component" value="Unassembled WGS sequence"/>
</dbReference>
<dbReference type="InterPro" id="IPR036206">
    <property type="entry name" value="ThiamineP_synth_sf"/>
</dbReference>
<evidence type="ECO:0000256" key="2">
    <source>
        <dbReference type="ARBA" id="ARBA00005165"/>
    </source>
</evidence>
<dbReference type="GO" id="GO:0009229">
    <property type="term" value="P:thiamine diphosphate biosynthetic process"/>
    <property type="evidence" value="ECO:0007669"/>
    <property type="project" value="UniProtKB-UniRule"/>
</dbReference>
<evidence type="ECO:0000256" key="10">
    <source>
        <dbReference type="HAMAP-Rule" id="MF_00097"/>
    </source>
</evidence>
<accession>A0A5D3WHQ0</accession>
<sequence length="211" mass="22450">MPGPFYLISDRNCLAGKDLPAAVEQAVAGGVSMVQLREKDLADDELLRLARALRDATVRHEVPLLVNSRVDIALACRADGVHLGVHSPGLKQARKRLGPQALIGFSAHSIDEIRLAETIDADFVTFGPIFFTPSKQSYGPPLGLDALKRACAATELPVYALGGVDADSLADIRRTGAAGFACIRAVLDRAEPRQAASNLLRTWQAALSADA</sequence>
<evidence type="ECO:0000313" key="14">
    <source>
        <dbReference type="EMBL" id="TYO96382.1"/>
    </source>
</evidence>
<dbReference type="EC" id="2.5.1.3" evidence="10"/>
<dbReference type="Pfam" id="PF02581">
    <property type="entry name" value="TMP-TENI"/>
    <property type="match status" value="1"/>
</dbReference>
<evidence type="ECO:0000256" key="9">
    <source>
        <dbReference type="ARBA" id="ARBA00047883"/>
    </source>
</evidence>
<gene>
    <name evidence="10" type="primary">thiE</name>
    <name evidence="14" type="ORF">EDC39_11489</name>
</gene>
<dbReference type="InterPro" id="IPR034291">
    <property type="entry name" value="TMP_synthase"/>
</dbReference>
<organism evidence="14 15">
    <name type="scientific">Geothermobacter ehrlichii</name>
    <dbReference type="NCBI Taxonomy" id="213224"/>
    <lineage>
        <taxon>Bacteria</taxon>
        <taxon>Pseudomonadati</taxon>
        <taxon>Thermodesulfobacteriota</taxon>
        <taxon>Desulfuromonadia</taxon>
        <taxon>Desulfuromonadales</taxon>
        <taxon>Geothermobacteraceae</taxon>
        <taxon>Geothermobacter</taxon>
    </lineage>
</organism>
<keyword evidence="4" id="KW-0479">Metal-binding</keyword>
<dbReference type="PANTHER" id="PTHR20857">
    <property type="entry name" value="THIAMINE-PHOSPHATE PYROPHOSPHORYLASE"/>
    <property type="match status" value="1"/>
</dbReference>
<dbReference type="InterPro" id="IPR013785">
    <property type="entry name" value="Aldolase_TIM"/>
</dbReference>
<comment type="caution">
    <text evidence="14">The sequence shown here is derived from an EMBL/GenBank/DDBJ whole genome shotgun (WGS) entry which is preliminary data.</text>
</comment>
<evidence type="ECO:0000256" key="3">
    <source>
        <dbReference type="ARBA" id="ARBA00022679"/>
    </source>
</evidence>
<evidence type="ECO:0000313" key="15">
    <source>
        <dbReference type="Proteomes" id="UP000324159"/>
    </source>
</evidence>
<evidence type="ECO:0000256" key="5">
    <source>
        <dbReference type="ARBA" id="ARBA00022842"/>
    </source>
</evidence>
<evidence type="ECO:0000256" key="7">
    <source>
        <dbReference type="ARBA" id="ARBA00047334"/>
    </source>
</evidence>
<evidence type="ECO:0000256" key="4">
    <source>
        <dbReference type="ARBA" id="ARBA00022723"/>
    </source>
</evidence>
<dbReference type="CDD" id="cd00564">
    <property type="entry name" value="TMP_TenI"/>
    <property type="match status" value="1"/>
</dbReference>
<evidence type="ECO:0000259" key="13">
    <source>
        <dbReference type="Pfam" id="PF02581"/>
    </source>
</evidence>
<evidence type="ECO:0000256" key="6">
    <source>
        <dbReference type="ARBA" id="ARBA00022977"/>
    </source>
</evidence>
<keyword evidence="15" id="KW-1185">Reference proteome</keyword>
<feature type="binding site" evidence="10">
    <location>
        <position position="163"/>
    </location>
    <ligand>
        <name>2-[(2R,5Z)-2-carboxy-4-methylthiazol-5(2H)-ylidene]ethyl phosphate</name>
        <dbReference type="ChEBI" id="CHEBI:62899"/>
    </ligand>
</feature>
<dbReference type="AlphaFoldDB" id="A0A5D3WHQ0"/>
<dbReference type="UniPathway" id="UPA00060">
    <property type="reaction ID" value="UER00141"/>
</dbReference>
<dbReference type="PANTHER" id="PTHR20857:SF15">
    <property type="entry name" value="THIAMINE-PHOSPHATE SYNTHASE"/>
    <property type="match status" value="1"/>
</dbReference>
<dbReference type="RefSeq" id="WP_148896854.1">
    <property type="nucleotide sequence ID" value="NZ_VNIB01000014.1"/>
</dbReference>
<evidence type="ECO:0000256" key="8">
    <source>
        <dbReference type="ARBA" id="ARBA00047851"/>
    </source>
</evidence>
<comment type="cofactor">
    <cofactor evidence="1">
        <name>Mg(2+)</name>
        <dbReference type="ChEBI" id="CHEBI:18420"/>
    </cofactor>
</comment>
<keyword evidence="6 10" id="KW-0784">Thiamine biosynthesis</keyword>
<dbReference type="SUPFAM" id="SSF51391">
    <property type="entry name" value="Thiamin phosphate synthase"/>
    <property type="match status" value="1"/>
</dbReference>
<feature type="binding site" evidence="10">
    <location>
        <begin position="35"/>
        <end position="39"/>
    </location>
    <ligand>
        <name>4-amino-2-methyl-5-(diphosphooxymethyl)pyrimidine</name>
        <dbReference type="ChEBI" id="CHEBI:57841"/>
    </ligand>
</feature>
<dbReference type="NCBIfam" id="TIGR00693">
    <property type="entry name" value="thiE"/>
    <property type="match status" value="1"/>
</dbReference>
<comment type="catalytic activity">
    <reaction evidence="9 10 11">
        <text>2-[(2R,5Z)-2-carboxy-4-methylthiazol-5(2H)-ylidene]ethyl phosphate + 4-amino-2-methyl-5-(diphosphooxymethyl)pyrimidine + 2 H(+) = thiamine phosphate + CO2 + diphosphate</text>
        <dbReference type="Rhea" id="RHEA:47844"/>
        <dbReference type="ChEBI" id="CHEBI:15378"/>
        <dbReference type="ChEBI" id="CHEBI:16526"/>
        <dbReference type="ChEBI" id="CHEBI:33019"/>
        <dbReference type="ChEBI" id="CHEBI:37575"/>
        <dbReference type="ChEBI" id="CHEBI:57841"/>
        <dbReference type="ChEBI" id="CHEBI:62899"/>
        <dbReference type="EC" id="2.5.1.3"/>
    </reaction>
</comment>
<dbReference type="GO" id="GO:0009228">
    <property type="term" value="P:thiamine biosynthetic process"/>
    <property type="evidence" value="ECO:0007669"/>
    <property type="project" value="UniProtKB-KW"/>
</dbReference>
<dbReference type="HAMAP" id="MF_00097">
    <property type="entry name" value="TMP_synthase"/>
    <property type="match status" value="1"/>
</dbReference>
<comment type="catalytic activity">
    <reaction evidence="8 10 11">
        <text>2-(2-carboxy-4-methylthiazol-5-yl)ethyl phosphate + 4-amino-2-methyl-5-(diphosphooxymethyl)pyrimidine + 2 H(+) = thiamine phosphate + CO2 + diphosphate</text>
        <dbReference type="Rhea" id="RHEA:47848"/>
        <dbReference type="ChEBI" id="CHEBI:15378"/>
        <dbReference type="ChEBI" id="CHEBI:16526"/>
        <dbReference type="ChEBI" id="CHEBI:33019"/>
        <dbReference type="ChEBI" id="CHEBI:37575"/>
        <dbReference type="ChEBI" id="CHEBI:57841"/>
        <dbReference type="ChEBI" id="CHEBI:62890"/>
        <dbReference type="EC" id="2.5.1.3"/>
    </reaction>
</comment>
<name>A0A5D3WHQ0_9BACT</name>
<comment type="similarity">
    <text evidence="10 11">Belongs to the thiamine-phosphate synthase family.</text>
</comment>
<evidence type="ECO:0000256" key="1">
    <source>
        <dbReference type="ARBA" id="ARBA00001946"/>
    </source>
</evidence>
<dbReference type="GO" id="GO:0005737">
    <property type="term" value="C:cytoplasm"/>
    <property type="evidence" value="ECO:0007669"/>
    <property type="project" value="TreeGrafter"/>
</dbReference>
<comment type="catalytic activity">
    <reaction evidence="7 10 11">
        <text>4-methyl-5-(2-phosphooxyethyl)-thiazole + 4-amino-2-methyl-5-(diphosphooxymethyl)pyrimidine + H(+) = thiamine phosphate + diphosphate</text>
        <dbReference type="Rhea" id="RHEA:22328"/>
        <dbReference type="ChEBI" id="CHEBI:15378"/>
        <dbReference type="ChEBI" id="CHEBI:33019"/>
        <dbReference type="ChEBI" id="CHEBI:37575"/>
        <dbReference type="ChEBI" id="CHEBI:57841"/>
        <dbReference type="ChEBI" id="CHEBI:58296"/>
        <dbReference type="EC" id="2.5.1.3"/>
    </reaction>
</comment>
<dbReference type="GO" id="GO:0004789">
    <property type="term" value="F:thiamine-phosphate diphosphorylase activity"/>
    <property type="evidence" value="ECO:0007669"/>
    <property type="project" value="UniProtKB-UniRule"/>
</dbReference>
<dbReference type="InterPro" id="IPR022998">
    <property type="entry name" value="ThiamineP_synth_TenI"/>
</dbReference>
<feature type="domain" description="Thiamine phosphate synthase/TenI" evidence="13">
    <location>
        <begin position="6"/>
        <end position="186"/>
    </location>
</feature>
<keyword evidence="5" id="KW-0460">Magnesium</keyword>
<evidence type="ECO:0000256" key="11">
    <source>
        <dbReference type="RuleBase" id="RU003826"/>
    </source>
</evidence>
<dbReference type="Gene3D" id="3.20.20.70">
    <property type="entry name" value="Aldolase class I"/>
    <property type="match status" value="1"/>
</dbReference>
<feature type="binding site" evidence="10">
    <location>
        <position position="135"/>
    </location>
    <ligand>
        <name>4-amino-2-methyl-5-(diphosphooxymethyl)pyrimidine</name>
        <dbReference type="ChEBI" id="CHEBI:57841"/>
    </ligand>
</feature>
<dbReference type="GO" id="GO:0000287">
    <property type="term" value="F:magnesium ion binding"/>
    <property type="evidence" value="ECO:0007669"/>
    <property type="project" value="UniProtKB-UniRule"/>
</dbReference>
<proteinExistence type="inferred from homology"/>
<feature type="binding site" evidence="10">
    <location>
        <position position="106"/>
    </location>
    <ligand>
        <name>4-amino-2-methyl-5-(diphosphooxymethyl)pyrimidine</name>
        <dbReference type="ChEBI" id="CHEBI:57841"/>
    </ligand>
</feature>
<comment type="function">
    <text evidence="10">Condenses 4-methyl-5-(beta-hydroxyethyl)thiazole monophosphate (THZ-P) and 2-methyl-4-amino-5-hydroxymethyl pyrimidine pyrophosphate (HMP-PP) to form thiamine monophosphate (TMP).</text>
</comment>
<comment type="pathway">
    <text evidence="2 10 12">Cofactor biosynthesis; thiamine diphosphate biosynthesis; thiamine phosphate from 4-amino-2-methyl-5-diphosphomethylpyrimidine and 4-methyl-5-(2-phosphoethyl)-thiazole: step 1/1.</text>
</comment>
<dbReference type="EMBL" id="VNIB01000014">
    <property type="protein sequence ID" value="TYO96382.1"/>
    <property type="molecule type" value="Genomic_DNA"/>
</dbReference>
<reference evidence="14 15" key="1">
    <citation type="submission" date="2019-07" db="EMBL/GenBank/DDBJ databases">
        <title>Genomic Encyclopedia of Type Strains, Phase IV (KMG-IV): sequencing the most valuable type-strain genomes for metagenomic binning, comparative biology and taxonomic classification.</title>
        <authorList>
            <person name="Goeker M."/>
        </authorList>
    </citation>
    <scope>NUCLEOTIDE SEQUENCE [LARGE SCALE GENOMIC DNA]</scope>
    <source>
        <strain evidence="14 15">SS015</strain>
    </source>
</reference>
<comment type="caution">
    <text evidence="10">Lacks conserved residue(s) required for the propagation of feature annotation.</text>
</comment>
<feature type="binding site" evidence="10">
    <location>
        <begin position="132"/>
        <end position="134"/>
    </location>
    <ligand>
        <name>2-[(2R,5Z)-2-carboxy-4-methylthiazol-5(2H)-ylidene]ethyl phosphate</name>
        <dbReference type="ChEBI" id="CHEBI:62899"/>
    </ligand>
</feature>
<protein>
    <recommendedName>
        <fullName evidence="10">Thiamine-phosphate synthase</fullName>
        <shortName evidence="10">TP synthase</shortName>
        <shortName evidence="10">TPS</shortName>
        <ecNumber evidence="10">2.5.1.3</ecNumber>
    </recommendedName>
    <alternativeName>
        <fullName evidence="10">Thiamine-phosphate pyrophosphorylase</fullName>
        <shortName evidence="10">TMP pyrophosphorylase</shortName>
        <shortName evidence="10">TMP-PPase</shortName>
    </alternativeName>
</protein>
<feature type="binding site" evidence="10">
    <location>
        <position position="67"/>
    </location>
    <ligand>
        <name>4-amino-2-methyl-5-(diphosphooxymethyl)pyrimidine</name>
        <dbReference type="ChEBI" id="CHEBI:57841"/>
    </ligand>
</feature>
<keyword evidence="3 10" id="KW-0808">Transferase</keyword>